<dbReference type="GO" id="GO:0016779">
    <property type="term" value="F:nucleotidyltransferase activity"/>
    <property type="evidence" value="ECO:0007669"/>
    <property type="project" value="UniProtKB-KW"/>
</dbReference>
<dbReference type="Gene3D" id="1.10.1410.40">
    <property type="match status" value="1"/>
</dbReference>
<evidence type="ECO:0000256" key="5">
    <source>
        <dbReference type="ARBA" id="ARBA00022695"/>
    </source>
</evidence>
<evidence type="ECO:0000256" key="3">
    <source>
        <dbReference type="ARBA" id="ARBA00008307"/>
    </source>
</evidence>
<keyword evidence="12" id="KW-1185">Reference proteome</keyword>
<gene>
    <name evidence="11" type="ORF">FJT64_003004</name>
</gene>
<dbReference type="EMBL" id="VIIS01001102">
    <property type="protein sequence ID" value="KAF0302021.1"/>
    <property type="molecule type" value="Genomic_DNA"/>
</dbReference>
<dbReference type="GO" id="GO:0005525">
    <property type="term" value="F:GTP binding"/>
    <property type="evidence" value="ECO:0007669"/>
    <property type="project" value="UniProtKB-KW"/>
</dbReference>
<keyword evidence="6" id="KW-0479">Metal-binding</keyword>
<evidence type="ECO:0000256" key="7">
    <source>
        <dbReference type="ARBA" id="ARBA00022842"/>
    </source>
</evidence>
<evidence type="ECO:0000256" key="1">
    <source>
        <dbReference type="ARBA" id="ARBA00001936"/>
    </source>
</evidence>
<keyword evidence="5" id="KW-0548">Nucleotidyltransferase</keyword>
<protein>
    <recommendedName>
        <fullName evidence="10">Mab-21-like HhH/H2TH-like domain-containing protein</fullName>
    </recommendedName>
</protein>
<evidence type="ECO:0000313" key="12">
    <source>
        <dbReference type="Proteomes" id="UP000440578"/>
    </source>
</evidence>
<accession>A0A6A4WJD4</accession>
<dbReference type="PANTHER" id="PTHR10656:SF42">
    <property type="entry name" value="CYCLIC GMP-AMP SYNTHASE-LIKE PROTEIN-RELATED"/>
    <property type="match status" value="1"/>
</dbReference>
<organism evidence="11 12">
    <name type="scientific">Amphibalanus amphitrite</name>
    <name type="common">Striped barnacle</name>
    <name type="synonym">Balanus amphitrite</name>
    <dbReference type="NCBI Taxonomy" id="1232801"/>
    <lineage>
        <taxon>Eukaryota</taxon>
        <taxon>Metazoa</taxon>
        <taxon>Ecdysozoa</taxon>
        <taxon>Arthropoda</taxon>
        <taxon>Crustacea</taxon>
        <taxon>Multicrustacea</taxon>
        <taxon>Cirripedia</taxon>
        <taxon>Thoracica</taxon>
        <taxon>Thoracicalcarea</taxon>
        <taxon>Balanomorpha</taxon>
        <taxon>Balanoidea</taxon>
        <taxon>Balanidae</taxon>
        <taxon>Amphibalaninae</taxon>
        <taxon>Amphibalanus</taxon>
    </lineage>
</organism>
<keyword evidence="4" id="KW-0808">Transferase</keyword>
<evidence type="ECO:0000256" key="6">
    <source>
        <dbReference type="ARBA" id="ARBA00022723"/>
    </source>
</evidence>
<dbReference type="SMART" id="SM01265">
    <property type="entry name" value="Mab-21"/>
    <property type="match status" value="1"/>
</dbReference>
<evidence type="ECO:0000259" key="10">
    <source>
        <dbReference type="Pfam" id="PF20266"/>
    </source>
</evidence>
<comment type="cofactor">
    <cofactor evidence="1">
        <name>Mn(2+)</name>
        <dbReference type="ChEBI" id="CHEBI:29035"/>
    </cofactor>
</comment>
<dbReference type="PANTHER" id="PTHR10656">
    <property type="entry name" value="CELL FATE DETERMINING PROTEIN MAB21-RELATED"/>
    <property type="match status" value="1"/>
</dbReference>
<evidence type="ECO:0000256" key="4">
    <source>
        <dbReference type="ARBA" id="ARBA00022679"/>
    </source>
</evidence>
<comment type="caution">
    <text evidence="11">The sequence shown here is derived from an EMBL/GenBank/DDBJ whole genome shotgun (WGS) entry which is preliminary data.</text>
</comment>
<dbReference type="AlphaFoldDB" id="A0A6A4WJD4"/>
<keyword evidence="9" id="KW-0464">Manganese</keyword>
<comment type="cofactor">
    <cofactor evidence="2">
        <name>Mg(2+)</name>
        <dbReference type="ChEBI" id="CHEBI:18420"/>
    </cofactor>
</comment>
<keyword evidence="8" id="KW-0547">Nucleotide-binding</keyword>
<dbReference type="Pfam" id="PF20266">
    <property type="entry name" value="Mab-21_C"/>
    <property type="match status" value="1"/>
</dbReference>
<dbReference type="InterPro" id="IPR046906">
    <property type="entry name" value="Mab-21_HhH/H2TH-like"/>
</dbReference>
<evidence type="ECO:0000256" key="9">
    <source>
        <dbReference type="ARBA" id="ARBA00023211"/>
    </source>
</evidence>
<dbReference type="GO" id="GO:0046872">
    <property type="term" value="F:metal ion binding"/>
    <property type="evidence" value="ECO:0007669"/>
    <property type="project" value="UniProtKB-KW"/>
</dbReference>
<reference evidence="11 12" key="1">
    <citation type="submission" date="2019-07" db="EMBL/GenBank/DDBJ databases">
        <title>Draft genome assembly of a fouling barnacle, Amphibalanus amphitrite (Darwin, 1854): The first reference genome for Thecostraca.</title>
        <authorList>
            <person name="Kim W."/>
        </authorList>
    </citation>
    <scope>NUCLEOTIDE SEQUENCE [LARGE SCALE GENOMIC DNA]</scope>
    <source>
        <strain evidence="11">SNU_AA5</strain>
        <tissue evidence="11">Soma without cirri and trophi</tissue>
    </source>
</reference>
<dbReference type="Proteomes" id="UP000440578">
    <property type="component" value="Unassembled WGS sequence"/>
</dbReference>
<sequence>MADLAISSMVRRELQTHSVILYAGLVTNTLRNSLLWLAHAPLWTVLQRAEAAVAECRNCTPFGRLSVLQISQSGSTAESFSDIKPGQPSTSDHDAMYELGPCRWQVPWTGGDEPAAQGVPEVSPAPGRLSGAAHRPPPLLRVEPCATPGFVTLWVMPEVGCAHDSPLPLSAATVRRLMFNMQRVKHKLEDSITITGPSAALDGPSQIYGGIDMVSCFHLPVWPAAEFRTRHRANQFPPAAARDDICRFGVHLVPTGHKASCKELFEAQLRLSFSRAEVVAAWHMNQHQQTALKRVKRLKNELKKTGAVQLKSYFIKTAVLWLCQDASIESWSSITEAVSMILSWLENAVNRKHLPCFFWAEINLLDGFSAADLEATKDDIGRMREDLTRALLAQCIGQCAMDPLLAGPPEPLIRAGAPSAGSYSQQLLLLHAFLVAPDDVIGEMRLTSTGDGLLAWDAAPLFRLLTDQDMNELFGSYEAVQAWWSQQLSLPPAERPPGLTVPLDTPQGQKELLLNAELHTQACSASIPRWKTVHALLDHLEGQRWKNNNLTLPSKQRCKEWLQDLRNSDLEEKLRRSDQIDSEKVADLAEQWRREMDRYLLDTGLGVDYDILRTQFQDRWWLRQYVLAERLVAEG</sequence>
<proteinExistence type="inferred from homology"/>
<dbReference type="OrthoDB" id="7249367at2759"/>
<comment type="similarity">
    <text evidence="3">Belongs to the mab-21 family.</text>
</comment>
<evidence type="ECO:0000256" key="8">
    <source>
        <dbReference type="ARBA" id="ARBA00023134"/>
    </source>
</evidence>
<name>A0A6A4WJD4_AMPAM</name>
<keyword evidence="8" id="KW-0342">GTP-binding</keyword>
<evidence type="ECO:0000256" key="2">
    <source>
        <dbReference type="ARBA" id="ARBA00001946"/>
    </source>
</evidence>
<keyword evidence="7" id="KW-0460">Magnesium</keyword>
<feature type="domain" description="Mab-21-like HhH/H2TH-like" evidence="10">
    <location>
        <begin position="290"/>
        <end position="380"/>
    </location>
</feature>
<dbReference type="InterPro" id="IPR024810">
    <property type="entry name" value="MAB21L/cGLR"/>
</dbReference>
<evidence type="ECO:0000313" key="11">
    <source>
        <dbReference type="EMBL" id="KAF0302021.1"/>
    </source>
</evidence>